<evidence type="ECO:0000313" key="3">
    <source>
        <dbReference type="Proteomes" id="UP001329430"/>
    </source>
</evidence>
<dbReference type="InterPro" id="IPR025714">
    <property type="entry name" value="Methyltranfer_dom"/>
</dbReference>
<dbReference type="Gene3D" id="3.40.50.150">
    <property type="entry name" value="Vaccinia Virus protein VP39"/>
    <property type="match status" value="1"/>
</dbReference>
<evidence type="ECO:0000313" key="2">
    <source>
        <dbReference type="EMBL" id="KAK5649953.1"/>
    </source>
</evidence>
<evidence type="ECO:0000259" key="1">
    <source>
        <dbReference type="Pfam" id="PF13679"/>
    </source>
</evidence>
<dbReference type="Pfam" id="PF13679">
    <property type="entry name" value="Methyltransf_32"/>
    <property type="match status" value="1"/>
</dbReference>
<comment type="caution">
    <text evidence="2">The sequence shown here is derived from an EMBL/GenBank/DDBJ whole genome shotgun (WGS) entry which is preliminary data.</text>
</comment>
<protein>
    <recommendedName>
        <fullName evidence="1">Methyltransferase domain-containing protein</fullName>
    </recommendedName>
</protein>
<accession>A0AAN7VUB4</accession>
<dbReference type="InterPro" id="IPR029063">
    <property type="entry name" value="SAM-dependent_MTases_sf"/>
</dbReference>
<name>A0AAN7VUB4_9COLE</name>
<sequence>MVPSLNAIKIEIDNLIATLHPLLPLVNSHMVDYFTNSVYNTSVPSTLQNDIYNIGCENAINILLKGAHNSCAFHLNDFINRTKASRLYNLRDVCLNQSDLNKKFLEWGCNDVSSLKLKVFVTEKKSHEIELLTKVIATIYNISKTTHIIDVGGGKGYLSSLLALHHHIPVLGVDSSLVHTDGAIKRVRLLEKAWKCVEHNPYKSLPSKKDYTLTKIDHLYKQVTEFVTESTDFEQLISDIFLEKSTNFGLVGLHTCGDLAATCIKVFNKNNNLRTLCNVSCCYHLLNEEFESNNSNLNNSFGFPLSAYLKNKQFKLGRTALMLSSQSVDRMLYRKELPNKLLFYRSVLEILLEKNNVCKTKRQVGKIRRKCDNFVEYVRMSLGNIDIKLDLSNDELIKLYGDYEVYESQLYVFYLLRCMLAPLIEAIILLDRLLFLHENGHTTAFLTQLFDPIISPRCYALIALKL</sequence>
<dbReference type="PANTHER" id="PTHR12496">
    <property type="entry name" value="CGI-41 METHYLTRANSFERASE"/>
    <property type="match status" value="1"/>
</dbReference>
<gene>
    <name evidence="2" type="ORF">RI129_000982</name>
</gene>
<reference evidence="2 3" key="1">
    <citation type="journal article" date="2024" name="Insects">
        <title>An Improved Chromosome-Level Genome Assembly of the Firefly Pyrocoelia pectoralis.</title>
        <authorList>
            <person name="Fu X."/>
            <person name="Meyer-Rochow V.B."/>
            <person name="Ballantyne L."/>
            <person name="Zhu X."/>
        </authorList>
    </citation>
    <scope>NUCLEOTIDE SEQUENCE [LARGE SCALE GENOMIC DNA]</scope>
    <source>
        <strain evidence="2">XCY_ONT2</strain>
    </source>
</reference>
<dbReference type="Proteomes" id="UP001329430">
    <property type="component" value="Chromosome 1"/>
</dbReference>
<feature type="domain" description="Methyltransferase" evidence="1">
    <location>
        <begin position="124"/>
        <end position="288"/>
    </location>
</feature>
<proteinExistence type="predicted"/>
<organism evidence="2 3">
    <name type="scientific">Pyrocoelia pectoralis</name>
    <dbReference type="NCBI Taxonomy" id="417401"/>
    <lineage>
        <taxon>Eukaryota</taxon>
        <taxon>Metazoa</taxon>
        <taxon>Ecdysozoa</taxon>
        <taxon>Arthropoda</taxon>
        <taxon>Hexapoda</taxon>
        <taxon>Insecta</taxon>
        <taxon>Pterygota</taxon>
        <taxon>Neoptera</taxon>
        <taxon>Endopterygota</taxon>
        <taxon>Coleoptera</taxon>
        <taxon>Polyphaga</taxon>
        <taxon>Elateriformia</taxon>
        <taxon>Elateroidea</taxon>
        <taxon>Lampyridae</taxon>
        <taxon>Lampyrinae</taxon>
        <taxon>Pyrocoelia</taxon>
    </lineage>
</organism>
<keyword evidence="3" id="KW-1185">Reference proteome</keyword>
<dbReference type="AlphaFoldDB" id="A0AAN7VUB4"/>
<dbReference type="PANTHER" id="PTHR12496:SF9">
    <property type="entry name" value="METHYLTRANSFERASE-LIKE PROTEIN 25-RELATED"/>
    <property type="match status" value="1"/>
</dbReference>
<dbReference type="SUPFAM" id="SSF53335">
    <property type="entry name" value="S-adenosyl-L-methionine-dependent methyltransferases"/>
    <property type="match status" value="1"/>
</dbReference>
<dbReference type="EMBL" id="JAVRBK010000001">
    <property type="protein sequence ID" value="KAK5649953.1"/>
    <property type="molecule type" value="Genomic_DNA"/>
</dbReference>
<dbReference type="InterPro" id="IPR052220">
    <property type="entry name" value="METTL25"/>
</dbReference>